<feature type="chain" id="PRO_5045769389" evidence="1">
    <location>
        <begin position="19"/>
        <end position="145"/>
    </location>
</feature>
<dbReference type="InterPro" id="IPR011008">
    <property type="entry name" value="Dimeric_a/b-barrel"/>
</dbReference>
<reference evidence="3 4" key="1">
    <citation type="submission" date="2024-09" db="EMBL/GenBank/DDBJ databases">
        <authorList>
            <person name="Sun Q."/>
            <person name="Mori K."/>
        </authorList>
    </citation>
    <scope>NUCLEOTIDE SEQUENCE [LARGE SCALE GENOMIC DNA]</scope>
    <source>
        <strain evidence="3 4">CCM 7765</strain>
    </source>
</reference>
<protein>
    <submittedName>
        <fullName evidence="3">NIPSNAP family protein</fullName>
    </submittedName>
</protein>
<comment type="caution">
    <text evidence="3">The sequence shown here is derived from an EMBL/GenBank/DDBJ whole genome shotgun (WGS) entry which is preliminary data.</text>
</comment>
<dbReference type="SUPFAM" id="SSF54909">
    <property type="entry name" value="Dimeric alpha+beta barrel"/>
    <property type="match status" value="1"/>
</dbReference>
<dbReference type="Pfam" id="PF07978">
    <property type="entry name" value="NIPSNAP"/>
    <property type="match status" value="1"/>
</dbReference>
<dbReference type="EMBL" id="JBHLWO010000001">
    <property type="protein sequence ID" value="MFC0317067.1"/>
    <property type="molecule type" value="Genomic_DNA"/>
</dbReference>
<name>A0ABV6HDV0_9SPHI</name>
<sequence length="145" mass="17222">MNFLIFFTLILFTATGYAQQPEQTTSKKIHQLRIYEIFDHNKDAFHKRFNDHALRIMKSYNFHILGMWEAKTDDKTKFIYLLEWPDTQTMESSWSKFMADEEWKNIKQETGKTHGVMVGEIEDIRMNSVPYFPTSGLSNHFTRGN</sequence>
<feature type="signal peptide" evidence="1">
    <location>
        <begin position="1"/>
        <end position="18"/>
    </location>
</feature>
<dbReference type="RefSeq" id="WP_013664258.1">
    <property type="nucleotide sequence ID" value="NZ_JBHLWO010000001.1"/>
</dbReference>
<organism evidence="3 4">
    <name type="scientific">Olivibacter oleidegradans</name>
    <dbReference type="NCBI Taxonomy" id="760123"/>
    <lineage>
        <taxon>Bacteria</taxon>
        <taxon>Pseudomonadati</taxon>
        <taxon>Bacteroidota</taxon>
        <taxon>Sphingobacteriia</taxon>
        <taxon>Sphingobacteriales</taxon>
        <taxon>Sphingobacteriaceae</taxon>
        <taxon>Olivibacter</taxon>
    </lineage>
</organism>
<evidence type="ECO:0000313" key="4">
    <source>
        <dbReference type="Proteomes" id="UP001589774"/>
    </source>
</evidence>
<feature type="domain" description="NIPSNAP" evidence="2">
    <location>
        <begin position="31"/>
        <end position="110"/>
    </location>
</feature>
<evidence type="ECO:0000313" key="3">
    <source>
        <dbReference type="EMBL" id="MFC0317067.1"/>
    </source>
</evidence>
<evidence type="ECO:0000256" key="1">
    <source>
        <dbReference type="SAM" id="SignalP"/>
    </source>
</evidence>
<dbReference type="Gene3D" id="3.30.70.100">
    <property type="match status" value="1"/>
</dbReference>
<proteinExistence type="predicted"/>
<keyword evidence="1" id="KW-0732">Signal</keyword>
<dbReference type="InterPro" id="IPR012577">
    <property type="entry name" value="NIPSNAP"/>
</dbReference>
<gene>
    <name evidence="3" type="ORF">ACFFI0_02055</name>
</gene>
<keyword evidence="4" id="KW-1185">Reference proteome</keyword>
<accession>A0ABV6HDV0</accession>
<dbReference type="Proteomes" id="UP001589774">
    <property type="component" value="Unassembled WGS sequence"/>
</dbReference>
<evidence type="ECO:0000259" key="2">
    <source>
        <dbReference type="Pfam" id="PF07978"/>
    </source>
</evidence>